<evidence type="ECO:0000313" key="1">
    <source>
        <dbReference type="EMBL" id="MCF4098697.1"/>
    </source>
</evidence>
<proteinExistence type="predicted"/>
<dbReference type="Proteomes" id="UP001201217">
    <property type="component" value="Unassembled WGS sequence"/>
</dbReference>
<protein>
    <submittedName>
        <fullName evidence="1">Uncharacterized protein</fullName>
    </submittedName>
</protein>
<reference evidence="1 2" key="1">
    <citation type="submission" date="2022-01" db="EMBL/GenBank/DDBJ databases">
        <title>Maritalea mediterranea sp. nov., isolated from marine plastic residues from the Malva-rosa beach (Valencia, Spain).</title>
        <authorList>
            <person name="Vidal-Verdu A."/>
            <person name="Molina-Menor E."/>
            <person name="Pascual J."/>
            <person name="Pereto J."/>
            <person name="Porcar M."/>
        </authorList>
    </citation>
    <scope>NUCLEOTIDE SEQUENCE [LARGE SCALE GENOMIC DNA]</scope>
    <source>
        <strain evidence="1 2">P4.10X</strain>
    </source>
</reference>
<sequence length="101" mass="10781">MFFIPMVALMVIMMGFAVVGLAKAPDTGEMAVVFSPFESEERQLARIVSAGAYYVGPSRLGNVQVVIIDNADGREKLKALGAWFFVAADGLCAPIEAGVRI</sequence>
<accession>A0ABS9E743</accession>
<gene>
    <name evidence="1" type="ORF">L1I42_09380</name>
</gene>
<name>A0ABS9E743_9HYPH</name>
<comment type="caution">
    <text evidence="1">The sequence shown here is derived from an EMBL/GenBank/DDBJ whole genome shotgun (WGS) entry which is preliminary data.</text>
</comment>
<keyword evidence="2" id="KW-1185">Reference proteome</keyword>
<dbReference type="EMBL" id="JAKGTI010000002">
    <property type="protein sequence ID" value="MCF4098697.1"/>
    <property type="molecule type" value="Genomic_DNA"/>
</dbReference>
<dbReference type="RefSeq" id="WP_236114273.1">
    <property type="nucleotide sequence ID" value="NZ_JAKGTI010000002.1"/>
</dbReference>
<organism evidence="1 2">
    <name type="scientific">Maritalea mediterranea</name>
    <dbReference type="NCBI Taxonomy" id="2909667"/>
    <lineage>
        <taxon>Bacteria</taxon>
        <taxon>Pseudomonadati</taxon>
        <taxon>Pseudomonadota</taxon>
        <taxon>Alphaproteobacteria</taxon>
        <taxon>Hyphomicrobiales</taxon>
        <taxon>Devosiaceae</taxon>
        <taxon>Maritalea</taxon>
    </lineage>
</organism>
<evidence type="ECO:0000313" key="2">
    <source>
        <dbReference type="Proteomes" id="UP001201217"/>
    </source>
</evidence>